<keyword evidence="3" id="KW-1185">Reference proteome</keyword>
<dbReference type="Proteomes" id="UP001172778">
    <property type="component" value="Unassembled WGS sequence"/>
</dbReference>
<dbReference type="PRINTS" id="PR00313">
    <property type="entry name" value="CABNDNGRPT"/>
</dbReference>
<feature type="non-terminal residue" evidence="2">
    <location>
        <position position="153"/>
    </location>
</feature>
<name>A0ABT7E529_9NEIS</name>
<feature type="compositionally biased region" description="Gly residues" evidence="1">
    <location>
        <begin position="126"/>
        <end position="137"/>
    </location>
</feature>
<dbReference type="EMBL" id="JARRAF010000184">
    <property type="protein sequence ID" value="MDK2127149.1"/>
    <property type="molecule type" value="Genomic_DNA"/>
</dbReference>
<feature type="region of interest" description="Disordered" evidence="1">
    <location>
        <begin position="123"/>
        <end position="153"/>
    </location>
</feature>
<feature type="non-terminal residue" evidence="2">
    <location>
        <position position="1"/>
    </location>
</feature>
<dbReference type="PROSITE" id="PS00330">
    <property type="entry name" value="HEMOLYSIN_CALCIUM"/>
    <property type="match status" value="2"/>
</dbReference>
<dbReference type="Gene3D" id="2.150.10.10">
    <property type="entry name" value="Serralysin-like metalloprotease, C-terminal"/>
    <property type="match status" value="1"/>
</dbReference>
<gene>
    <name evidence="2" type="ORF">PZA18_24235</name>
</gene>
<organism evidence="2 3">
    <name type="scientific">Parachitinimonas caeni</name>
    <dbReference type="NCBI Taxonomy" id="3031301"/>
    <lineage>
        <taxon>Bacteria</taxon>
        <taxon>Pseudomonadati</taxon>
        <taxon>Pseudomonadota</taxon>
        <taxon>Betaproteobacteria</taxon>
        <taxon>Neisseriales</taxon>
        <taxon>Chitinibacteraceae</taxon>
        <taxon>Parachitinimonas</taxon>
    </lineage>
</organism>
<dbReference type="InterPro" id="IPR018511">
    <property type="entry name" value="Hemolysin-typ_Ca-bd_CS"/>
</dbReference>
<evidence type="ECO:0000313" key="3">
    <source>
        <dbReference type="Proteomes" id="UP001172778"/>
    </source>
</evidence>
<dbReference type="RefSeq" id="WP_407951218.1">
    <property type="nucleotide sequence ID" value="NZ_JARRAF010000184.1"/>
</dbReference>
<evidence type="ECO:0000256" key="1">
    <source>
        <dbReference type="SAM" id="MobiDB-lite"/>
    </source>
</evidence>
<dbReference type="InterPro" id="IPR001343">
    <property type="entry name" value="Hemolysn_Ca-bd"/>
</dbReference>
<dbReference type="SUPFAM" id="SSF51120">
    <property type="entry name" value="beta-Roll"/>
    <property type="match status" value="1"/>
</dbReference>
<accession>A0ABT7E529</accession>
<proteinExistence type="predicted"/>
<sequence length="153" mass="15267">NQTLTGTPQADKLTGGAGHDTLDGGAGNDTLIGGAGNDVYRFSGNWGSDLVDLTGGGNDTLQFGDLLLSQLKLQQEGKDLLLSDSSNSSRSVRIGSYFDNPATVLEGKDGARYGLAEVQKAVASGGSTGGGTGGGTPPSGNFDKTLDGTAAGE</sequence>
<dbReference type="InterPro" id="IPR011049">
    <property type="entry name" value="Serralysin-like_metalloprot_C"/>
</dbReference>
<evidence type="ECO:0000313" key="2">
    <source>
        <dbReference type="EMBL" id="MDK2127149.1"/>
    </source>
</evidence>
<comment type="caution">
    <text evidence="2">The sequence shown here is derived from an EMBL/GenBank/DDBJ whole genome shotgun (WGS) entry which is preliminary data.</text>
</comment>
<dbReference type="Pfam" id="PF00353">
    <property type="entry name" value="HemolysinCabind"/>
    <property type="match status" value="1"/>
</dbReference>
<reference evidence="2" key="1">
    <citation type="submission" date="2023-03" db="EMBL/GenBank/DDBJ databases">
        <title>Chitinimonas shenzhenensis gen. nov., sp. nov., a novel member of family Burkholderiaceae isolated from activated sludge collected in Shen Zhen, China.</title>
        <authorList>
            <person name="Wang X."/>
        </authorList>
    </citation>
    <scope>NUCLEOTIDE SEQUENCE</scope>
    <source>
        <strain evidence="2">DQS-5</strain>
    </source>
</reference>
<feature type="region of interest" description="Disordered" evidence="1">
    <location>
        <begin position="1"/>
        <end position="26"/>
    </location>
</feature>
<evidence type="ECO:0008006" key="4">
    <source>
        <dbReference type="Google" id="ProtNLM"/>
    </source>
</evidence>
<protein>
    <recommendedName>
        <fullName evidence="4">Calcium-binding protein</fullName>
    </recommendedName>
</protein>